<evidence type="ECO:0000313" key="1">
    <source>
        <dbReference type="EMBL" id="RNF10739.1"/>
    </source>
</evidence>
<dbReference type="Proteomes" id="UP000283634">
    <property type="component" value="Unassembled WGS sequence"/>
</dbReference>
<gene>
    <name evidence="1" type="ORF">TraAM80_01300</name>
</gene>
<dbReference type="AlphaFoldDB" id="A0A3R7NS20"/>
<dbReference type="EMBL" id="MKGL01000027">
    <property type="protein sequence ID" value="RNF10739.1"/>
    <property type="molecule type" value="Genomic_DNA"/>
</dbReference>
<dbReference type="RefSeq" id="XP_029241736.1">
    <property type="nucleotide sequence ID" value="XM_029378352.1"/>
</dbReference>
<evidence type="ECO:0000313" key="2">
    <source>
        <dbReference type="Proteomes" id="UP000283634"/>
    </source>
</evidence>
<reference evidence="1 2" key="1">
    <citation type="journal article" date="2018" name="BMC Genomics">
        <title>Genomic comparison of Trypanosoma conorhini and Trypanosoma rangeli to Trypanosoma cruzi strains of high and low virulence.</title>
        <authorList>
            <person name="Bradwell K.R."/>
            <person name="Koparde V.N."/>
            <person name="Matveyev A.V."/>
            <person name="Serrano M.G."/>
            <person name="Alves J.M."/>
            <person name="Parikh H."/>
            <person name="Huang B."/>
            <person name="Lee V."/>
            <person name="Espinosa-Alvarez O."/>
            <person name="Ortiz P.A."/>
            <person name="Costa-Martins A.G."/>
            <person name="Teixeira M.M."/>
            <person name="Buck G.A."/>
        </authorList>
    </citation>
    <scope>NUCLEOTIDE SEQUENCE [LARGE SCALE GENOMIC DNA]</scope>
    <source>
        <strain evidence="1 2">AM80</strain>
    </source>
</reference>
<dbReference type="GeneID" id="40325233"/>
<sequence length="132" mass="14710">MHMSLSCRPCSVSQAMQREYPCTAPLPHATSHTPHPATCTLIPRLRRCCCTWNVVTRPEISSALLAARKQGVRRRGLAHRARVRNSRYVLALISAQSLSLGCGELPRLGHCSWCIARGSSADSQQRGWWEQC</sequence>
<protein>
    <submittedName>
        <fullName evidence="1">Uncharacterized protein</fullName>
    </submittedName>
</protein>
<comment type="caution">
    <text evidence="1">The sequence shown here is derived from an EMBL/GenBank/DDBJ whole genome shotgun (WGS) entry which is preliminary data.</text>
</comment>
<name>A0A3R7NS20_TRYRA</name>
<proteinExistence type="predicted"/>
<organism evidence="1 2">
    <name type="scientific">Trypanosoma rangeli</name>
    <dbReference type="NCBI Taxonomy" id="5698"/>
    <lineage>
        <taxon>Eukaryota</taxon>
        <taxon>Discoba</taxon>
        <taxon>Euglenozoa</taxon>
        <taxon>Kinetoplastea</taxon>
        <taxon>Metakinetoplastina</taxon>
        <taxon>Trypanosomatida</taxon>
        <taxon>Trypanosomatidae</taxon>
        <taxon>Trypanosoma</taxon>
        <taxon>Herpetosoma</taxon>
    </lineage>
</organism>
<accession>A0A3R7NS20</accession>
<keyword evidence="2" id="KW-1185">Reference proteome</keyword>